<dbReference type="Gene3D" id="3.40.50.720">
    <property type="entry name" value="NAD(P)-binding Rossmann-like Domain"/>
    <property type="match status" value="2"/>
</dbReference>
<dbReference type="GO" id="GO:0051287">
    <property type="term" value="F:NAD binding"/>
    <property type="evidence" value="ECO:0007669"/>
    <property type="project" value="InterPro"/>
</dbReference>
<dbReference type="FunFam" id="3.40.50.720:FF:000363">
    <property type="entry name" value="D-isomer specific 2-hydroxyacid dehydrogenase"/>
    <property type="match status" value="1"/>
</dbReference>
<dbReference type="Pfam" id="PF00389">
    <property type="entry name" value="2-Hacid_dh"/>
    <property type="match status" value="1"/>
</dbReference>
<evidence type="ECO:0000256" key="3">
    <source>
        <dbReference type="ARBA" id="ARBA00023027"/>
    </source>
</evidence>
<feature type="domain" description="D-isomer specific 2-hydroxyacid dehydrogenase catalytic" evidence="5">
    <location>
        <begin position="25"/>
        <end position="304"/>
    </location>
</feature>
<dbReference type="SUPFAM" id="SSF51735">
    <property type="entry name" value="NAD(P)-binding Rossmann-fold domains"/>
    <property type="match status" value="1"/>
</dbReference>
<dbReference type="Proteomes" id="UP000262939">
    <property type="component" value="Unassembled WGS sequence"/>
</dbReference>
<dbReference type="EMBL" id="QVTD01000008">
    <property type="protein sequence ID" value="RFU63012.1"/>
    <property type="molecule type" value="Genomic_DNA"/>
</dbReference>
<reference evidence="7 8" key="1">
    <citation type="submission" date="2018-08" db="EMBL/GenBank/DDBJ databases">
        <title>Bacillus chawlae sp. nov., Bacillus glennii sp. nov., and Bacillus saganii sp. nov. Isolated from the Vehicle Assembly Building at Kennedy Space Center where the Viking Spacecraft were Assembled.</title>
        <authorList>
            <person name="Seuylemezian A."/>
            <person name="Vaishampayan P."/>
        </authorList>
    </citation>
    <scope>NUCLEOTIDE SEQUENCE [LARGE SCALE GENOMIC DNA]</scope>
    <source>
        <strain evidence="7 8">V44-8</strain>
    </source>
</reference>
<gene>
    <name evidence="7" type="ORF">D0466_13815</name>
</gene>
<accession>A0A372LC06</accession>
<dbReference type="InterPro" id="IPR006140">
    <property type="entry name" value="D-isomer_DH_NAD-bd"/>
</dbReference>
<keyword evidence="8" id="KW-1185">Reference proteome</keyword>
<dbReference type="CDD" id="cd05300">
    <property type="entry name" value="2-Hacid_dh_1"/>
    <property type="match status" value="1"/>
</dbReference>
<proteinExistence type="inferred from homology"/>
<keyword evidence="3" id="KW-0520">NAD</keyword>
<dbReference type="RefSeq" id="WP_117323141.1">
    <property type="nucleotide sequence ID" value="NZ_QVTD01000008.1"/>
</dbReference>
<dbReference type="GO" id="GO:0016616">
    <property type="term" value="F:oxidoreductase activity, acting on the CH-OH group of donors, NAD or NADP as acceptor"/>
    <property type="evidence" value="ECO:0007669"/>
    <property type="project" value="InterPro"/>
</dbReference>
<dbReference type="InterPro" id="IPR006139">
    <property type="entry name" value="D-isomer_2_OHA_DH_cat_dom"/>
</dbReference>
<sequence>MKILSTLIPPNFLQADMHEKFPSHQFHYQKGLTIDDEGLIDTEVLITYGEDLTDAHIKKAKSLKWIMVMSAGLEKMPFEILAERNILVTNARGIHKIPMAEYTIGVLLQYEKQLKLLANNETLEIWDRRIGVGEVHQKTILILGAGAIGGEIARLAKAFNMKTLGVNRSGKDVESIDSIHGLAELLTILPQADYVVSVLPSTKETKGLLKAEHFTKMKDEAVFVNIGRGDLYDEETLLTALGKQEIAHAVLDVFRQEPLPGGHPFWSMENVTVTPHLSSKTKQYLPRSFEIFEHNFKEYIGGSEKYINVIDPKRGY</sequence>
<feature type="domain" description="D-isomer specific 2-hydroxyacid dehydrogenase NAD-binding" evidence="6">
    <location>
        <begin position="106"/>
        <end position="278"/>
    </location>
</feature>
<dbReference type="OrthoDB" id="9805416at2"/>
<comment type="similarity">
    <text evidence="1 4">Belongs to the D-isomer specific 2-hydroxyacid dehydrogenase family.</text>
</comment>
<dbReference type="PANTHER" id="PTHR43333">
    <property type="entry name" value="2-HACID_DH_C DOMAIN-CONTAINING PROTEIN"/>
    <property type="match status" value="1"/>
</dbReference>
<evidence type="ECO:0000313" key="7">
    <source>
        <dbReference type="EMBL" id="RFU63012.1"/>
    </source>
</evidence>
<dbReference type="Pfam" id="PF02826">
    <property type="entry name" value="2-Hacid_dh_C"/>
    <property type="match status" value="1"/>
</dbReference>
<keyword evidence="2 4" id="KW-0560">Oxidoreductase</keyword>
<dbReference type="InterPro" id="IPR036291">
    <property type="entry name" value="NAD(P)-bd_dom_sf"/>
</dbReference>
<organism evidence="7 8">
    <name type="scientific">Peribacillus glennii</name>
    <dbReference type="NCBI Taxonomy" id="2303991"/>
    <lineage>
        <taxon>Bacteria</taxon>
        <taxon>Bacillati</taxon>
        <taxon>Bacillota</taxon>
        <taxon>Bacilli</taxon>
        <taxon>Bacillales</taxon>
        <taxon>Bacillaceae</taxon>
        <taxon>Peribacillus</taxon>
    </lineage>
</organism>
<name>A0A372LC06_9BACI</name>
<protein>
    <submittedName>
        <fullName evidence="7">D-2-hydroxyacid dehydrogenase</fullName>
    </submittedName>
</protein>
<evidence type="ECO:0000259" key="5">
    <source>
        <dbReference type="Pfam" id="PF00389"/>
    </source>
</evidence>
<dbReference type="AlphaFoldDB" id="A0A372LC06"/>
<evidence type="ECO:0000256" key="2">
    <source>
        <dbReference type="ARBA" id="ARBA00023002"/>
    </source>
</evidence>
<dbReference type="SUPFAM" id="SSF52283">
    <property type="entry name" value="Formate/glycerate dehydrogenase catalytic domain-like"/>
    <property type="match status" value="1"/>
</dbReference>
<evidence type="ECO:0000313" key="8">
    <source>
        <dbReference type="Proteomes" id="UP000262939"/>
    </source>
</evidence>
<evidence type="ECO:0000256" key="4">
    <source>
        <dbReference type="RuleBase" id="RU003719"/>
    </source>
</evidence>
<evidence type="ECO:0000259" key="6">
    <source>
        <dbReference type="Pfam" id="PF02826"/>
    </source>
</evidence>
<comment type="caution">
    <text evidence="7">The sequence shown here is derived from an EMBL/GenBank/DDBJ whole genome shotgun (WGS) entry which is preliminary data.</text>
</comment>
<dbReference type="PANTHER" id="PTHR43333:SF1">
    <property type="entry name" value="D-ISOMER SPECIFIC 2-HYDROXYACID DEHYDROGENASE NAD-BINDING DOMAIN-CONTAINING PROTEIN"/>
    <property type="match status" value="1"/>
</dbReference>
<evidence type="ECO:0000256" key="1">
    <source>
        <dbReference type="ARBA" id="ARBA00005854"/>
    </source>
</evidence>